<comment type="caution">
    <text evidence="4">The sequence shown here is derived from an EMBL/GenBank/DDBJ whole genome shotgun (WGS) entry which is preliminary data.</text>
</comment>
<gene>
    <name evidence="4" type="ORF">MSIMFB_05525</name>
</gene>
<keyword evidence="4" id="KW-0067">ATP-binding</keyword>
<feature type="region of interest" description="Disordered" evidence="2">
    <location>
        <begin position="219"/>
        <end position="242"/>
    </location>
</feature>
<dbReference type="Gene3D" id="2.60.200.20">
    <property type="match status" value="1"/>
</dbReference>
<dbReference type="AlphaFoldDB" id="A0A7Z7IT43"/>
<keyword evidence="1" id="KW-0597">Phosphoprotein</keyword>
<keyword evidence="5" id="KW-1185">Reference proteome</keyword>
<feature type="domain" description="FHA" evidence="3">
    <location>
        <begin position="38"/>
        <end position="86"/>
    </location>
</feature>
<feature type="region of interest" description="Disordered" evidence="2">
    <location>
        <begin position="1"/>
        <end position="38"/>
    </location>
</feature>
<protein>
    <submittedName>
        <fullName evidence="4">ABC transporter ATP-binding/permease protein</fullName>
        <ecNumber evidence="4">3.6.3.-</ecNumber>
    </submittedName>
</protein>
<dbReference type="GO" id="GO:0005524">
    <property type="term" value="F:ATP binding"/>
    <property type="evidence" value="ECO:0007669"/>
    <property type="project" value="UniProtKB-KW"/>
</dbReference>
<dbReference type="InterPro" id="IPR008984">
    <property type="entry name" value="SMAD_FHA_dom_sf"/>
</dbReference>
<dbReference type="GO" id="GO:0016787">
    <property type="term" value="F:hydrolase activity"/>
    <property type="evidence" value="ECO:0007669"/>
    <property type="project" value="UniProtKB-KW"/>
</dbReference>
<dbReference type="EMBL" id="OCTY01000002">
    <property type="protein sequence ID" value="SOJ58044.1"/>
    <property type="molecule type" value="Genomic_DNA"/>
</dbReference>
<proteinExistence type="predicted"/>
<accession>A0A7Z7IT43</accession>
<name>A0A7Z7IT43_9MYCO</name>
<reference evidence="4 5" key="1">
    <citation type="submission" date="2017-10" db="EMBL/GenBank/DDBJ databases">
        <authorList>
            <consortium name="Urmite Genomes"/>
        </authorList>
    </citation>
    <scope>NUCLEOTIDE SEQUENCE [LARGE SCALE GENOMIC DNA]</scope>
    <source>
        <strain evidence="4 5">FB-527</strain>
    </source>
</reference>
<keyword evidence="4" id="KW-0378">Hydrolase</keyword>
<evidence type="ECO:0000256" key="1">
    <source>
        <dbReference type="ARBA" id="ARBA00022553"/>
    </source>
</evidence>
<keyword evidence="4" id="KW-0547">Nucleotide-binding</keyword>
<dbReference type="SUPFAM" id="SSF49879">
    <property type="entry name" value="SMAD/FHA domain"/>
    <property type="match status" value="1"/>
</dbReference>
<feature type="compositionally biased region" description="Basic and acidic residues" evidence="2">
    <location>
        <begin position="118"/>
        <end position="129"/>
    </location>
</feature>
<feature type="compositionally biased region" description="Low complexity" evidence="2">
    <location>
        <begin position="226"/>
        <end position="242"/>
    </location>
</feature>
<dbReference type="InterPro" id="IPR000253">
    <property type="entry name" value="FHA_dom"/>
</dbReference>
<dbReference type="Pfam" id="PF00498">
    <property type="entry name" value="FHA"/>
    <property type="match status" value="1"/>
</dbReference>
<evidence type="ECO:0000259" key="3">
    <source>
        <dbReference type="PROSITE" id="PS50006"/>
    </source>
</evidence>
<dbReference type="RefSeq" id="WP_260861205.1">
    <property type="nucleotide sequence ID" value="NZ_OCTY01000002.1"/>
</dbReference>
<evidence type="ECO:0000313" key="4">
    <source>
        <dbReference type="EMBL" id="SOJ58044.1"/>
    </source>
</evidence>
<dbReference type="EC" id="3.6.3.-" evidence="4"/>
<sequence>MIGSGTTALLPALVPASEESTQMAHAKSEAEPTAEPRVTIGREPQAGIQIDDPQISQEYLRAVSEDGQWRIVDNSRNGMFVDGRRKSSVTVSDKTIVRFGDPTGGKALTFEVVRPSKSRQERPQEHRTEQPSADGSQDDAIGTASSEADPGLVRAGAAAAARRRELDISQRSLAADGIINAGALIAFEKGRSWPRERTRAKLEEVLQWPAGTIARIRQGDSVAHQSSATPNAAAPPEAATSEGPASLIAQAVAAAVDTCSLAIAALPSPQDPDFTERAAPILADLRQLEAIAVQATRISRITPELIKALGAVRRHHDKLMTLSATAPGATLAQRLYAARRRANLSTAETAQAAGVAEEMIVRAEAEEALPADATEAIEALISQIN</sequence>
<dbReference type="SMART" id="SM00240">
    <property type="entry name" value="FHA"/>
    <property type="match status" value="1"/>
</dbReference>
<feature type="region of interest" description="Disordered" evidence="2">
    <location>
        <begin position="114"/>
        <end position="151"/>
    </location>
</feature>
<dbReference type="Proteomes" id="UP000554965">
    <property type="component" value="Unassembled WGS sequence"/>
</dbReference>
<evidence type="ECO:0000313" key="5">
    <source>
        <dbReference type="Proteomes" id="UP000554965"/>
    </source>
</evidence>
<evidence type="ECO:0000256" key="2">
    <source>
        <dbReference type="SAM" id="MobiDB-lite"/>
    </source>
</evidence>
<dbReference type="PROSITE" id="PS50006">
    <property type="entry name" value="FHA_DOMAIN"/>
    <property type="match status" value="1"/>
</dbReference>
<organism evidence="4 5">
    <name type="scientific">Mycobacterium simulans</name>
    <dbReference type="NCBI Taxonomy" id="627089"/>
    <lineage>
        <taxon>Bacteria</taxon>
        <taxon>Bacillati</taxon>
        <taxon>Actinomycetota</taxon>
        <taxon>Actinomycetes</taxon>
        <taxon>Mycobacteriales</taxon>
        <taxon>Mycobacteriaceae</taxon>
        <taxon>Mycobacterium</taxon>
    </lineage>
</organism>